<reference evidence="1" key="1">
    <citation type="journal article" date="2014" name="Front. Microbiol.">
        <title>High frequency of phylogenetically diverse reductive dehalogenase-homologous genes in deep subseafloor sedimentary metagenomes.</title>
        <authorList>
            <person name="Kawai M."/>
            <person name="Futagami T."/>
            <person name="Toyoda A."/>
            <person name="Takaki Y."/>
            <person name="Nishi S."/>
            <person name="Hori S."/>
            <person name="Arai W."/>
            <person name="Tsubouchi T."/>
            <person name="Morono Y."/>
            <person name="Uchiyama I."/>
            <person name="Ito T."/>
            <person name="Fujiyama A."/>
            <person name="Inagaki F."/>
            <person name="Takami H."/>
        </authorList>
    </citation>
    <scope>NUCLEOTIDE SEQUENCE</scope>
    <source>
        <strain evidence="1">Expedition CK06-06</strain>
    </source>
</reference>
<dbReference type="EMBL" id="BARU01026025">
    <property type="protein sequence ID" value="GAH73319.1"/>
    <property type="molecule type" value="Genomic_DNA"/>
</dbReference>
<evidence type="ECO:0000313" key="1">
    <source>
        <dbReference type="EMBL" id="GAH73319.1"/>
    </source>
</evidence>
<proteinExistence type="predicted"/>
<dbReference type="Gene3D" id="1.10.10.10">
    <property type="entry name" value="Winged helix-like DNA-binding domain superfamily/Winged helix DNA-binding domain"/>
    <property type="match status" value="1"/>
</dbReference>
<accession>X1J4P8</accession>
<dbReference type="Pfam" id="PF10134">
    <property type="entry name" value="RPA"/>
    <property type="match status" value="1"/>
</dbReference>
<protein>
    <recommendedName>
        <fullName evidence="2">Initiator Rep protein domain-containing protein</fullName>
    </recommendedName>
</protein>
<gene>
    <name evidence="1" type="ORF">S03H2_41857</name>
</gene>
<name>X1J4P8_9ZZZZ</name>
<comment type="caution">
    <text evidence="1">The sequence shown here is derived from an EMBL/GenBank/DDBJ whole genome shotgun (WGS) entry which is preliminary data.</text>
</comment>
<feature type="non-terminal residue" evidence="1">
    <location>
        <position position="272"/>
    </location>
</feature>
<dbReference type="InterPro" id="IPR036388">
    <property type="entry name" value="WH-like_DNA-bd_sf"/>
</dbReference>
<organism evidence="1">
    <name type="scientific">marine sediment metagenome</name>
    <dbReference type="NCBI Taxonomy" id="412755"/>
    <lineage>
        <taxon>unclassified sequences</taxon>
        <taxon>metagenomes</taxon>
        <taxon>ecological metagenomes</taxon>
    </lineage>
</organism>
<dbReference type="InterPro" id="IPR018777">
    <property type="entry name" value="Replication_initiator_prot_A"/>
</dbReference>
<dbReference type="AlphaFoldDB" id="X1J4P8"/>
<feature type="non-terminal residue" evidence="1">
    <location>
        <position position="1"/>
    </location>
</feature>
<sequence>LLVFPFFVLERKSKKLETEYKDIVKRGNEKIEIIWNVSANTKYGYPGLFDREVHKVIEQIISEILKKDGEIKNPISFSIYDLCNRMGITTSGGKNYRKVKEALERIRMTGIKSEGAFYHKGKKEWISKVFGLYDSIIFRGAELEDGSIAEKNLLYLGNIYLQSLNSFNIKPIDYTYWRSLESKIASRLYEILGIKFYGVRNKKEGFIRYKYSTLCQLLPVTPHEYISSAKRQLNPGNNELRDSGFISKYEWCENGNNDWLIYYWPGERAKRK</sequence>
<evidence type="ECO:0008006" key="2">
    <source>
        <dbReference type="Google" id="ProtNLM"/>
    </source>
</evidence>